<evidence type="ECO:0000313" key="2">
    <source>
        <dbReference type="Proteomes" id="UP000271320"/>
    </source>
</evidence>
<reference evidence="1 2" key="1">
    <citation type="submission" date="2018-10" db="EMBL/GenBank/DDBJ databases">
        <title>GWAS and RNA-Seq identify cryptic mechanisms of antimicrobial resistance in Acinetobacter baumannii.</title>
        <authorList>
            <person name="Sahl J.W."/>
        </authorList>
    </citation>
    <scope>NUCLEOTIDE SEQUENCE [LARGE SCALE GENOMIC DNA]</scope>
    <source>
        <strain evidence="1 2">TG41884</strain>
    </source>
</reference>
<organism evidence="1 2">
    <name type="scientific">Acinetobacter pittii</name>
    <name type="common">Acinetobacter genomosp. 3</name>
    <dbReference type="NCBI Taxonomy" id="48296"/>
    <lineage>
        <taxon>Bacteria</taxon>
        <taxon>Pseudomonadati</taxon>
        <taxon>Pseudomonadota</taxon>
        <taxon>Gammaproteobacteria</taxon>
        <taxon>Moraxellales</taxon>
        <taxon>Moraxellaceae</taxon>
        <taxon>Acinetobacter</taxon>
        <taxon>Acinetobacter calcoaceticus/baumannii complex</taxon>
    </lineage>
</organism>
<sequence>MKNLIVVRCGDKSLHEKWVSTEANYDIALSYFGDNPKFDIEKIKFFHPYKGSKWEGLYNFFTTTDFWKEYDAIWLPDDDIDTDTQTINQFFDLFHYYKFDLAQPSLDERSYYSWGILLNNKSFKYRETNFVEVMIPCFNKKSFESLYLTFKENKSGWGLDNLWPKQLGDSSKIGIIDEVKVFHTRPVGSAGNGVGKQTLKKSSLFSKAKLITPLDELNTLLKKYDLSQETICKGGLDQQNIYLNTENVEFIKKIIAGCDNRLLNGTSISFGLDKVGLSK</sequence>
<evidence type="ECO:0000313" key="1">
    <source>
        <dbReference type="EMBL" id="RSO59320.1"/>
    </source>
</evidence>
<dbReference type="AlphaFoldDB" id="A0A3R9SP49"/>
<comment type="caution">
    <text evidence="1">The sequence shown here is derived from an EMBL/GenBank/DDBJ whole genome shotgun (WGS) entry which is preliminary data.</text>
</comment>
<dbReference type="RefSeq" id="WP_017385636.1">
    <property type="nucleotide sequence ID" value="NZ_CP118933.1"/>
</dbReference>
<name>A0A3R9SP49_ACIPI</name>
<proteinExistence type="predicted"/>
<accession>A0A3R9SP49</accession>
<gene>
    <name evidence="1" type="ORF">EA752_11290</name>
</gene>
<protein>
    <submittedName>
        <fullName evidence="1">DUF707 domain-containing protein</fullName>
    </submittedName>
</protein>
<dbReference type="EMBL" id="RFEW01000007">
    <property type="protein sequence ID" value="RSO59320.1"/>
    <property type="molecule type" value="Genomic_DNA"/>
</dbReference>
<dbReference type="Proteomes" id="UP000271320">
    <property type="component" value="Unassembled WGS sequence"/>
</dbReference>